<comment type="caution">
    <text evidence="6">The sequence shown here is derived from an EMBL/GenBank/DDBJ whole genome shotgun (WGS) entry which is preliminary data.</text>
</comment>
<keyword evidence="3" id="KW-0804">Transcription</keyword>
<keyword evidence="2" id="KW-0238">DNA-binding</keyword>
<accession>A0A921FQH5</accession>
<dbReference type="GO" id="GO:0045892">
    <property type="term" value="P:negative regulation of DNA-templated transcription"/>
    <property type="evidence" value="ECO:0007669"/>
    <property type="project" value="TreeGrafter"/>
</dbReference>
<evidence type="ECO:0000313" key="7">
    <source>
        <dbReference type="Proteomes" id="UP000703315"/>
    </source>
</evidence>
<evidence type="ECO:0000313" key="6">
    <source>
        <dbReference type="EMBL" id="HJF15086.1"/>
    </source>
</evidence>
<protein>
    <submittedName>
        <fullName evidence="6">IclR family transcriptional regulator</fullName>
    </submittedName>
</protein>
<dbReference type="InterPro" id="IPR029016">
    <property type="entry name" value="GAF-like_dom_sf"/>
</dbReference>
<organism evidence="6 7">
    <name type="scientific">Enteractinococcus helveticum</name>
    <dbReference type="NCBI Taxonomy" id="1837282"/>
    <lineage>
        <taxon>Bacteria</taxon>
        <taxon>Bacillati</taxon>
        <taxon>Actinomycetota</taxon>
        <taxon>Actinomycetes</taxon>
        <taxon>Micrococcales</taxon>
        <taxon>Micrococcaceae</taxon>
    </lineage>
</organism>
<dbReference type="SMART" id="SM00346">
    <property type="entry name" value="HTH_ICLR"/>
    <property type="match status" value="1"/>
</dbReference>
<dbReference type="InterPro" id="IPR014757">
    <property type="entry name" value="Tscrpt_reg_IclR_C"/>
</dbReference>
<dbReference type="PANTHER" id="PTHR30136">
    <property type="entry name" value="HELIX-TURN-HELIX TRANSCRIPTIONAL REGULATOR, ICLR FAMILY"/>
    <property type="match status" value="1"/>
</dbReference>
<dbReference type="Proteomes" id="UP000703315">
    <property type="component" value="Unassembled WGS sequence"/>
</dbReference>
<dbReference type="Gene3D" id="3.30.450.40">
    <property type="match status" value="1"/>
</dbReference>
<dbReference type="GO" id="GO:0003700">
    <property type="term" value="F:DNA-binding transcription factor activity"/>
    <property type="evidence" value="ECO:0007669"/>
    <property type="project" value="TreeGrafter"/>
</dbReference>
<gene>
    <name evidence="6" type="ORF">K8V32_09845</name>
</gene>
<evidence type="ECO:0000256" key="3">
    <source>
        <dbReference type="ARBA" id="ARBA00023163"/>
    </source>
</evidence>
<reference evidence="6" key="2">
    <citation type="submission" date="2021-09" db="EMBL/GenBank/DDBJ databases">
        <authorList>
            <person name="Gilroy R."/>
        </authorList>
    </citation>
    <scope>NUCLEOTIDE SEQUENCE</scope>
    <source>
        <strain evidence="6">ChiHjej13B12-14962</strain>
    </source>
</reference>
<dbReference type="PROSITE" id="PS51077">
    <property type="entry name" value="HTH_ICLR"/>
    <property type="match status" value="1"/>
</dbReference>
<dbReference type="InterPro" id="IPR036390">
    <property type="entry name" value="WH_DNA-bd_sf"/>
</dbReference>
<evidence type="ECO:0000256" key="2">
    <source>
        <dbReference type="ARBA" id="ARBA00023125"/>
    </source>
</evidence>
<dbReference type="PANTHER" id="PTHR30136:SF24">
    <property type="entry name" value="HTH-TYPE TRANSCRIPTIONAL REPRESSOR ALLR"/>
    <property type="match status" value="1"/>
</dbReference>
<dbReference type="Gene3D" id="1.10.10.10">
    <property type="entry name" value="Winged helix-like DNA-binding domain superfamily/Winged helix DNA-binding domain"/>
    <property type="match status" value="1"/>
</dbReference>
<reference evidence="6" key="1">
    <citation type="journal article" date="2021" name="PeerJ">
        <title>Extensive microbial diversity within the chicken gut microbiome revealed by metagenomics and culture.</title>
        <authorList>
            <person name="Gilroy R."/>
            <person name="Ravi A."/>
            <person name="Getino M."/>
            <person name="Pursley I."/>
            <person name="Horton D.L."/>
            <person name="Alikhan N.F."/>
            <person name="Baker D."/>
            <person name="Gharbi K."/>
            <person name="Hall N."/>
            <person name="Watson M."/>
            <person name="Adriaenssens E.M."/>
            <person name="Foster-Nyarko E."/>
            <person name="Jarju S."/>
            <person name="Secka A."/>
            <person name="Antonio M."/>
            <person name="Oren A."/>
            <person name="Chaudhuri R.R."/>
            <person name="La Ragione R."/>
            <person name="Hildebrand F."/>
            <person name="Pallen M.J."/>
        </authorList>
    </citation>
    <scope>NUCLEOTIDE SEQUENCE</scope>
    <source>
        <strain evidence="6">ChiHjej13B12-14962</strain>
    </source>
</reference>
<keyword evidence="1" id="KW-0805">Transcription regulation</keyword>
<evidence type="ECO:0000259" key="4">
    <source>
        <dbReference type="PROSITE" id="PS51077"/>
    </source>
</evidence>
<dbReference type="RefSeq" id="WP_303906544.1">
    <property type="nucleotide sequence ID" value="NZ_DYXC01000109.1"/>
</dbReference>
<dbReference type="AlphaFoldDB" id="A0A921FQH5"/>
<dbReference type="InterPro" id="IPR050707">
    <property type="entry name" value="HTH_MetabolicPath_Reg"/>
</dbReference>
<feature type="domain" description="IclR-ED" evidence="5">
    <location>
        <begin position="72"/>
        <end position="259"/>
    </location>
</feature>
<dbReference type="Pfam" id="PF01614">
    <property type="entry name" value="IclR_C"/>
    <property type="match status" value="1"/>
</dbReference>
<dbReference type="PROSITE" id="PS51078">
    <property type="entry name" value="ICLR_ED"/>
    <property type="match status" value="1"/>
</dbReference>
<evidence type="ECO:0000259" key="5">
    <source>
        <dbReference type="PROSITE" id="PS51078"/>
    </source>
</evidence>
<evidence type="ECO:0000256" key="1">
    <source>
        <dbReference type="ARBA" id="ARBA00023015"/>
    </source>
</evidence>
<name>A0A921FQH5_9MICC</name>
<dbReference type="SUPFAM" id="SSF55781">
    <property type="entry name" value="GAF domain-like"/>
    <property type="match status" value="1"/>
</dbReference>
<dbReference type="EMBL" id="DYXC01000109">
    <property type="protein sequence ID" value="HJF15086.1"/>
    <property type="molecule type" value="Genomic_DNA"/>
</dbReference>
<dbReference type="Pfam" id="PF09339">
    <property type="entry name" value="HTH_IclR"/>
    <property type="match status" value="1"/>
</dbReference>
<feature type="domain" description="HTH iclR-type" evidence="4">
    <location>
        <begin position="8"/>
        <end position="71"/>
    </location>
</feature>
<proteinExistence type="predicted"/>
<dbReference type="InterPro" id="IPR005471">
    <property type="entry name" value="Tscrpt_reg_IclR_N"/>
</dbReference>
<dbReference type="InterPro" id="IPR036388">
    <property type="entry name" value="WH-like_DNA-bd_sf"/>
</dbReference>
<dbReference type="SUPFAM" id="SSF46785">
    <property type="entry name" value="Winged helix' DNA-binding domain"/>
    <property type="match status" value="1"/>
</dbReference>
<sequence>MANSPSGESLISRAVRVLGALADQNTKGKSVRETADLARLPVSTTYRILSELEVEGLVSRVDSNSGWKHGTRLWELALSGAPLEGLREAAVASMEDLVANLEVHVSLGILDRNEVLYIERLAPHSLTENITAVAGRLPAHATSAGLVLMAYASQAEQDLLLSRKLKKFTETTVTDPSELRRILAVIRRDGFFIAPGAIIAESTGISVPIFGELGNAIAVLTVIVPASHESPERFVTHLKFACAGIQRQLGVEPNRGVGFSRRTAAAPQER</sequence>
<dbReference type="GO" id="GO:0003677">
    <property type="term" value="F:DNA binding"/>
    <property type="evidence" value="ECO:0007669"/>
    <property type="project" value="UniProtKB-KW"/>
</dbReference>